<dbReference type="EMBL" id="GG657754">
    <property type="protein sequence ID" value="EFL28052.1"/>
    <property type="molecule type" value="Genomic_DNA"/>
</dbReference>
<dbReference type="GO" id="GO:1904680">
    <property type="term" value="F:peptide transmembrane transporter activity"/>
    <property type="evidence" value="ECO:0007669"/>
    <property type="project" value="TreeGrafter"/>
</dbReference>
<dbReference type="PANTHER" id="PTHR30290">
    <property type="entry name" value="PERIPLASMIC BINDING COMPONENT OF ABC TRANSPORTER"/>
    <property type="match status" value="1"/>
</dbReference>
<organism evidence="2 3">
    <name type="scientific">Streptomyces himastatinicus ATCC 53653</name>
    <dbReference type="NCBI Taxonomy" id="457427"/>
    <lineage>
        <taxon>Bacteria</taxon>
        <taxon>Bacillati</taxon>
        <taxon>Actinomycetota</taxon>
        <taxon>Actinomycetes</taxon>
        <taxon>Kitasatosporales</taxon>
        <taxon>Streptomycetaceae</taxon>
        <taxon>Streptomyces</taxon>
        <taxon>Streptomyces violaceusniger group</taxon>
    </lineage>
</organism>
<dbReference type="HOGENOM" id="CLU_017028_7_3_11"/>
<proteinExistence type="predicted"/>
<dbReference type="InterPro" id="IPR039424">
    <property type="entry name" value="SBP_5"/>
</dbReference>
<dbReference type="Gene3D" id="3.40.190.10">
    <property type="entry name" value="Periplasmic binding protein-like II"/>
    <property type="match status" value="1"/>
</dbReference>
<dbReference type="AlphaFoldDB" id="D9WP79"/>
<dbReference type="STRING" id="457427.SSOG_07766"/>
<dbReference type="InterPro" id="IPR000914">
    <property type="entry name" value="SBP_5_dom"/>
</dbReference>
<dbReference type="Pfam" id="PF00496">
    <property type="entry name" value="SBP_bac_5"/>
    <property type="match status" value="1"/>
</dbReference>
<feature type="domain" description="Solute-binding protein family 5" evidence="1">
    <location>
        <begin position="90"/>
        <end position="434"/>
    </location>
</feature>
<gene>
    <name evidence="2" type="ORF">SSOG_07766</name>
</gene>
<sequence>MWTAQRAQGGVMRVQLTAVGLVTVMAAGGLTACGSSSSGDTSGGGNRTLTLGTTTVVSQWDPYQNDWGPFLQPQQAAYDSLVHRNPDGSFAPGLATKWRYADPSTFDMTIRHGVTFSDGTKLDAAAVKANLDHGTSVQGPRTDEIAAISKVTVTAPDQVRIKLSRPDPSLPLVFSAVLGQMASPKALKDPALLKKKPVGAGPYTLDTAATTPGDKYTFVKNPKYWDAKSVKFDKLVFPIIQDSTASLNALRSGQIDGAIGTLDDVPAAKAAGLAVSSSLSYFTALNINDRSGRQVKALGDVRVRRALNYAVDREALQATAGEGQPTTQIFPPGQPGYVKALDKAYPYSPAKAKKLLAQAGYPNGIDLTVTNTAVLFFDRYGQALAQQLKKSGIRIKIHNVSLPQYQAMRLSDKNPLYAWFYNWIGTPIDANRLLRKNGQYNPYRVDNPKLDKLIDKAAAETGARQRATYEEISKEVVDQALFVVTNIGKTYYFYNPKKVKEMNYVPLESLPFVRGLEPAS</sequence>
<dbReference type="SUPFAM" id="SSF53850">
    <property type="entry name" value="Periplasmic binding protein-like II"/>
    <property type="match status" value="1"/>
</dbReference>
<dbReference type="PROSITE" id="PS51257">
    <property type="entry name" value="PROKAR_LIPOPROTEIN"/>
    <property type="match status" value="1"/>
</dbReference>
<name>D9WP79_9ACTN</name>
<evidence type="ECO:0000259" key="1">
    <source>
        <dbReference type="Pfam" id="PF00496"/>
    </source>
</evidence>
<evidence type="ECO:0000313" key="3">
    <source>
        <dbReference type="Proteomes" id="UP000003963"/>
    </source>
</evidence>
<accession>D9WP79</accession>
<evidence type="ECO:0000313" key="2">
    <source>
        <dbReference type="EMBL" id="EFL28052.1"/>
    </source>
</evidence>
<dbReference type="PIRSF" id="PIRSF002741">
    <property type="entry name" value="MppA"/>
    <property type="match status" value="1"/>
</dbReference>
<keyword evidence="3" id="KW-1185">Reference proteome</keyword>
<dbReference type="Proteomes" id="UP000003963">
    <property type="component" value="Unassembled WGS sequence"/>
</dbReference>
<dbReference type="GO" id="GO:0015833">
    <property type="term" value="P:peptide transport"/>
    <property type="evidence" value="ECO:0007669"/>
    <property type="project" value="TreeGrafter"/>
</dbReference>
<dbReference type="GO" id="GO:0043190">
    <property type="term" value="C:ATP-binding cassette (ABC) transporter complex"/>
    <property type="evidence" value="ECO:0007669"/>
    <property type="project" value="InterPro"/>
</dbReference>
<dbReference type="GO" id="GO:0042597">
    <property type="term" value="C:periplasmic space"/>
    <property type="evidence" value="ECO:0007669"/>
    <property type="project" value="UniProtKB-ARBA"/>
</dbReference>
<dbReference type="Gene3D" id="3.10.105.10">
    <property type="entry name" value="Dipeptide-binding Protein, Domain 3"/>
    <property type="match status" value="1"/>
</dbReference>
<dbReference type="InterPro" id="IPR030678">
    <property type="entry name" value="Peptide/Ni-bd"/>
</dbReference>
<protein>
    <submittedName>
        <fullName evidence="2">Probable ABC peptide transporter, periplasmic protein</fullName>
    </submittedName>
</protein>
<reference evidence="2 3" key="1">
    <citation type="submission" date="2009-02" db="EMBL/GenBank/DDBJ databases">
        <title>Annotation of Streptomyces hygroscopicus strain ATCC 53653.</title>
        <authorList>
            <consortium name="The Broad Institute Genome Sequencing Platform"/>
            <consortium name="Broad Institute Microbial Sequencing Center"/>
            <person name="Fischbach M."/>
            <person name="Godfrey P."/>
            <person name="Ward D."/>
            <person name="Young S."/>
            <person name="Zeng Q."/>
            <person name="Koehrsen M."/>
            <person name="Alvarado L."/>
            <person name="Berlin A.M."/>
            <person name="Bochicchio J."/>
            <person name="Borenstein D."/>
            <person name="Chapman S.B."/>
            <person name="Chen Z."/>
            <person name="Engels R."/>
            <person name="Freedman E."/>
            <person name="Gellesch M."/>
            <person name="Goldberg J."/>
            <person name="Griggs A."/>
            <person name="Gujja S."/>
            <person name="Heilman E.R."/>
            <person name="Heiman D.I."/>
            <person name="Hepburn T.A."/>
            <person name="Howarth C."/>
            <person name="Jen D."/>
            <person name="Larson L."/>
            <person name="Lewis B."/>
            <person name="Mehta T."/>
            <person name="Park D."/>
            <person name="Pearson M."/>
            <person name="Richards J."/>
            <person name="Roberts A."/>
            <person name="Saif S."/>
            <person name="Shea T.D."/>
            <person name="Shenoy N."/>
            <person name="Sisk P."/>
            <person name="Stolte C."/>
            <person name="Sykes S.N."/>
            <person name="Thomson T."/>
            <person name="Walk T."/>
            <person name="White J."/>
            <person name="Yandava C."/>
            <person name="Straight P."/>
            <person name="Clardy J."/>
            <person name="Hung D."/>
            <person name="Kolter R."/>
            <person name="Mekalanos J."/>
            <person name="Walker S."/>
            <person name="Walsh C.T."/>
            <person name="Wieland-Brown L.C."/>
            <person name="Haas B."/>
            <person name="Nusbaum C."/>
            <person name="Birren B."/>
        </authorList>
    </citation>
    <scope>NUCLEOTIDE SEQUENCE [LARGE SCALE GENOMIC DNA]</scope>
    <source>
        <strain evidence="2 3">ATCC 53653</strain>
    </source>
</reference>